<dbReference type="EMBL" id="JANPWB010000002">
    <property type="protein sequence ID" value="KAJ1205114.1"/>
    <property type="molecule type" value="Genomic_DNA"/>
</dbReference>
<protein>
    <submittedName>
        <fullName evidence="1">Uncharacterized protein</fullName>
    </submittedName>
</protein>
<reference evidence="1" key="1">
    <citation type="journal article" date="2022" name="bioRxiv">
        <title>Sequencing and chromosome-scale assembly of the giantPleurodeles waltlgenome.</title>
        <authorList>
            <person name="Brown T."/>
            <person name="Elewa A."/>
            <person name="Iarovenko S."/>
            <person name="Subramanian E."/>
            <person name="Araus A.J."/>
            <person name="Petzold A."/>
            <person name="Susuki M."/>
            <person name="Suzuki K.-i.T."/>
            <person name="Hayashi T."/>
            <person name="Toyoda A."/>
            <person name="Oliveira C."/>
            <person name="Osipova E."/>
            <person name="Leigh N.D."/>
            <person name="Simon A."/>
            <person name="Yun M.H."/>
        </authorList>
    </citation>
    <scope>NUCLEOTIDE SEQUENCE</scope>
    <source>
        <strain evidence="1">20211129_DDA</strain>
        <tissue evidence="1">Liver</tissue>
    </source>
</reference>
<dbReference type="AlphaFoldDB" id="A0AAV7VTU8"/>
<evidence type="ECO:0000313" key="2">
    <source>
        <dbReference type="Proteomes" id="UP001066276"/>
    </source>
</evidence>
<comment type="caution">
    <text evidence="1">The sequence shown here is derived from an EMBL/GenBank/DDBJ whole genome shotgun (WGS) entry which is preliminary data.</text>
</comment>
<sequence length="114" mass="12793">MDTIAADLGTLKDERKKLADKVYATEVTLTELVPQQTLNTDTTSDLQRWIQQHDHVEDAEGWAQLNNVRIVGMPEGEEGTNPTQFIEEWFRSAVAPQGLLPIFVIQRAPLCAFA</sequence>
<dbReference type="Gene3D" id="3.30.70.1820">
    <property type="entry name" value="L1 transposable element, RRM domain"/>
    <property type="match status" value="1"/>
</dbReference>
<proteinExistence type="predicted"/>
<name>A0AAV7VTU8_PLEWA</name>
<evidence type="ECO:0000313" key="1">
    <source>
        <dbReference type="EMBL" id="KAJ1205114.1"/>
    </source>
</evidence>
<accession>A0AAV7VTU8</accession>
<dbReference type="Proteomes" id="UP001066276">
    <property type="component" value="Chromosome 1_2"/>
</dbReference>
<keyword evidence="2" id="KW-1185">Reference proteome</keyword>
<organism evidence="1 2">
    <name type="scientific">Pleurodeles waltl</name>
    <name type="common">Iberian ribbed newt</name>
    <dbReference type="NCBI Taxonomy" id="8319"/>
    <lineage>
        <taxon>Eukaryota</taxon>
        <taxon>Metazoa</taxon>
        <taxon>Chordata</taxon>
        <taxon>Craniata</taxon>
        <taxon>Vertebrata</taxon>
        <taxon>Euteleostomi</taxon>
        <taxon>Amphibia</taxon>
        <taxon>Batrachia</taxon>
        <taxon>Caudata</taxon>
        <taxon>Salamandroidea</taxon>
        <taxon>Salamandridae</taxon>
        <taxon>Pleurodelinae</taxon>
        <taxon>Pleurodeles</taxon>
    </lineage>
</organism>
<gene>
    <name evidence="1" type="ORF">NDU88_000549</name>
</gene>